<gene>
    <name evidence="1" type="ORF">QOZ84_10445</name>
</gene>
<organism evidence="1 2">
    <name type="scientific">Romboutsia sedimentorum</name>
    <dbReference type="NCBI Taxonomy" id="1368474"/>
    <lineage>
        <taxon>Bacteria</taxon>
        <taxon>Bacillati</taxon>
        <taxon>Bacillota</taxon>
        <taxon>Clostridia</taxon>
        <taxon>Peptostreptococcales</taxon>
        <taxon>Peptostreptococcaceae</taxon>
        <taxon>Romboutsia</taxon>
    </lineage>
</organism>
<name>A0ABT7EAL8_9FIRM</name>
<sequence length="184" mass="20897">MKRDKNIVVVCHCILNCNSKVEGLSEYRGALDFTKKLIDNGIGIVQLPCPEMMIYGIKRWGHTKEQFDNPFYKTQCKNMLEPYIMQFDNYIKNGYNIKGLISIEGSPSCGYKKTCSSSLWSGELSNCTNLDEKLSDVKCIDEMGVFMKQLVSMLESNNLNIPILCLDESTLQESINDILNNLNI</sequence>
<dbReference type="InterPro" id="IPR054648">
    <property type="entry name" value="TudS-rel"/>
</dbReference>
<keyword evidence="2" id="KW-1185">Reference proteome</keyword>
<evidence type="ECO:0000313" key="2">
    <source>
        <dbReference type="Proteomes" id="UP001301012"/>
    </source>
</evidence>
<proteinExistence type="predicted"/>
<accession>A0ABT7EAL8</accession>
<evidence type="ECO:0008006" key="3">
    <source>
        <dbReference type="Google" id="ProtNLM"/>
    </source>
</evidence>
<dbReference type="RefSeq" id="WP_284132902.1">
    <property type="nucleotide sequence ID" value="NZ_JASKYM010000004.1"/>
</dbReference>
<protein>
    <recommendedName>
        <fullName evidence="3">DUF523 domain-containing protein</fullName>
    </recommendedName>
</protein>
<comment type="caution">
    <text evidence="1">The sequence shown here is derived from an EMBL/GenBank/DDBJ whole genome shotgun (WGS) entry which is preliminary data.</text>
</comment>
<dbReference type="Proteomes" id="UP001301012">
    <property type="component" value="Unassembled WGS sequence"/>
</dbReference>
<dbReference type="NCBIfam" id="NF045597">
    <property type="entry name" value="TudS_rel_CD3072"/>
    <property type="match status" value="1"/>
</dbReference>
<dbReference type="EMBL" id="JASKYM010000004">
    <property type="protein sequence ID" value="MDK2563971.1"/>
    <property type="molecule type" value="Genomic_DNA"/>
</dbReference>
<evidence type="ECO:0000313" key="1">
    <source>
        <dbReference type="EMBL" id="MDK2563971.1"/>
    </source>
</evidence>
<reference evidence="1 2" key="1">
    <citation type="submission" date="2023-05" db="EMBL/GenBank/DDBJ databases">
        <title>Rombocin, a short stable natural nisin variant, displays selective antimicrobial activity against Listeria monocytogenes and employs dual mode of action to kill target bacterial strains.</title>
        <authorList>
            <person name="Wambui J."/>
            <person name="Stephan R."/>
            <person name="Kuipers O.P."/>
        </authorList>
    </citation>
    <scope>NUCLEOTIDE SEQUENCE [LARGE SCALE GENOMIC DNA]</scope>
    <source>
        <strain evidence="1 2">RC002</strain>
    </source>
</reference>